<feature type="coiled-coil region" evidence="1">
    <location>
        <begin position="165"/>
        <end position="192"/>
    </location>
</feature>
<protein>
    <recommendedName>
        <fullName evidence="4">HAUS augmin-like complex, subunit 5</fullName>
    </recommendedName>
</protein>
<evidence type="ECO:0000313" key="2">
    <source>
        <dbReference type="EMBL" id="TNM87891.1"/>
    </source>
</evidence>
<dbReference type="PANTHER" id="PTHR28588:SF1">
    <property type="entry name" value="HAUS AUGMIN-LIKE COMPLEX SUBUNIT 5"/>
    <property type="match status" value="1"/>
</dbReference>
<dbReference type="PANTHER" id="PTHR28588">
    <property type="entry name" value="HAUS AUGMIN-LIKE COMPLEX SUBUNIT 5"/>
    <property type="match status" value="1"/>
</dbReference>
<dbReference type="EMBL" id="SWLE01000019">
    <property type="protein sequence ID" value="TNM87891.1"/>
    <property type="molecule type" value="Genomic_DNA"/>
</dbReference>
<keyword evidence="3" id="KW-1185">Reference proteome</keyword>
<dbReference type="InterPro" id="IPR029131">
    <property type="entry name" value="HAUS5"/>
</dbReference>
<evidence type="ECO:0000256" key="1">
    <source>
        <dbReference type="SAM" id="Coils"/>
    </source>
</evidence>
<dbReference type="GO" id="GO:0051225">
    <property type="term" value="P:spindle assembly"/>
    <property type="evidence" value="ECO:0007669"/>
    <property type="project" value="InterPro"/>
</dbReference>
<gene>
    <name evidence="2" type="ORF">fugu_006112</name>
</gene>
<dbReference type="Pfam" id="PF14817">
    <property type="entry name" value="HAUS5"/>
    <property type="match status" value="1"/>
</dbReference>
<comment type="caution">
    <text evidence="2">The sequence shown here is derived from an EMBL/GenBank/DDBJ whole genome shotgun (WGS) entry which is preliminary data.</text>
</comment>
<proteinExistence type="predicted"/>
<dbReference type="GO" id="GO:0007098">
    <property type="term" value="P:centrosome cycle"/>
    <property type="evidence" value="ECO:0007669"/>
    <property type="project" value="TreeGrafter"/>
</dbReference>
<evidence type="ECO:0008006" key="4">
    <source>
        <dbReference type="Google" id="ProtNLM"/>
    </source>
</evidence>
<accession>A0A4Z2B684</accession>
<organism evidence="2 3">
    <name type="scientific">Takifugu bimaculatus</name>
    <dbReference type="NCBI Taxonomy" id="433685"/>
    <lineage>
        <taxon>Eukaryota</taxon>
        <taxon>Metazoa</taxon>
        <taxon>Chordata</taxon>
        <taxon>Craniata</taxon>
        <taxon>Vertebrata</taxon>
        <taxon>Euteleostomi</taxon>
        <taxon>Actinopterygii</taxon>
        <taxon>Neopterygii</taxon>
        <taxon>Teleostei</taxon>
        <taxon>Neoteleostei</taxon>
        <taxon>Acanthomorphata</taxon>
        <taxon>Eupercaria</taxon>
        <taxon>Tetraodontiformes</taxon>
        <taxon>Tetradontoidea</taxon>
        <taxon>Tetraodontidae</taxon>
        <taxon>Takifugu</taxon>
    </lineage>
</organism>
<sequence length="495" mass="56530">MEQLRAEISLLDSQISGTEEQLATQEQSIDQTWAQVEDSHRRELVLQAFRQRCIMGQKLLRDDASKIEEHCQALEQMAKKAEIEVLFDKSSSCSEGDTLNSKSAAEAQVLHDVRELCDQRVHFYQSLQESELKSAHPAAKLMTREQRAAVFQSWLSAVEAAWEEVEQSLVELSQTRSSVQQLQQQLQMLRKEANLEVSGAIEDLHNDTLALSSVELQCVMKAAARDYIREWCIQVNQRARSRQEALRNLQNQQQRILAFRELVAVRQEHIRGLIKGNSVAKTELKCLHAELQEFVQGTLVPQFENITTAANNLRNSISKEVKRFGTVSLPSLDRRTVEGMQRIPASWLSINRVKSPTFSSLCQTLAFPLYRAPEELCAHARSLQLDWRFLHQILKLYSAVLQETQNEAELLPASDQKALLSRVQEEDQKLLKALIPRVRSLAQHCDKGLSYGVQVKTAISYWWEKPAQHVLPEVSKGGLTYQQWLQRWRLAAKAS</sequence>
<dbReference type="Proteomes" id="UP000516260">
    <property type="component" value="Chromosome 6"/>
</dbReference>
<evidence type="ECO:0000313" key="3">
    <source>
        <dbReference type="Proteomes" id="UP000516260"/>
    </source>
</evidence>
<reference evidence="2 3" key="1">
    <citation type="submission" date="2019-04" db="EMBL/GenBank/DDBJ databases">
        <title>The sequence and de novo assembly of Takifugu bimaculatus genome using PacBio and Hi-C technologies.</title>
        <authorList>
            <person name="Xu P."/>
            <person name="Liu B."/>
            <person name="Zhou Z."/>
        </authorList>
    </citation>
    <scope>NUCLEOTIDE SEQUENCE [LARGE SCALE GENOMIC DNA]</scope>
    <source>
        <strain evidence="2">TB-2018</strain>
        <tissue evidence="2">Muscle</tissue>
    </source>
</reference>
<dbReference type="AlphaFoldDB" id="A0A4Z2B684"/>
<keyword evidence="1" id="KW-0175">Coiled coil</keyword>
<name>A0A4Z2B684_9TELE</name>
<dbReference type="GO" id="GO:0005813">
    <property type="term" value="C:centrosome"/>
    <property type="evidence" value="ECO:0007669"/>
    <property type="project" value="TreeGrafter"/>
</dbReference>
<dbReference type="GO" id="GO:0070652">
    <property type="term" value="C:HAUS complex"/>
    <property type="evidence" value="ECO:0007669"/>
    <property type="project" value="InterPro"/>
</dbReference>